<gene>
    <name evidence="2" type="ORF">HMPREF1476_00545</name>
</gene>
<feature type="domain" description="Transposase IS4-like" evidence="1">
    <location>
        <begin position="178"/>
        <end position="454"/>
    </location>
</feature>
<dbReference type="AlphaFoldDB" id="S3C3J8"/>
<dbReference type="GO" id="GO:0003677">
    <property type="term" value="F:DNA binding"/>
    <property type="evidence" value="ECO:0007669"/>
    <property type="project" value="InterPro"/>
</dbReference>
<proteinExistence type="predicted"/>
<evidence type="ECO:0000259" key="1">
    <source>
        <dbReference type="Pfam" id="PF01609"/>
    </source>
</evidence>
<reference evidence="2 3" key="1">
    <citation type="submission" date="2013-04" db="EMBL/GenBank/DDBJ databases">
        <title>The Genome Sequence of Sutterella wadsworthensis HGA0223.</title>
        <authorList>
            <consortium name="The Broad Institute Genomics Platform"/>
            <person name="Earl A."/>
            <person name="Ward D."/>
            <person name="Feldgarden M."/>
            <person name="Gevers D."/>
            <person name="Schmidt T.M."/>
            <person name="Dover J."/>
            <person name="Dai D."/>
            <person name="Walker B."/>
            <person name="Young S."/>
            <person name="Zeng Q."/>
            <person name="Gargeya S."/>
            <person name="Fitzgerald M."/>
            <person name="Haas B."/>
            <person name="Abouelleil A."/>
            <person name="Allen A.W."/>
            <person name="Alvarado L."/>
            <person name="Arachchi H.M."/>
            <person name="Berlin A.M."/>
            <person name="Chapman S.B."/>
            <person name="Gainer-Dewar J."/>
            <person name="Goldberg J."/>
            <person name="Griggs A."/>
            <person name="Gujja S."/>
            <person name="Hansen M."/>
            <person name="Howarth C."/>
            <person name="Imamovic A."/>
            <person name="Ireland A."/>
            <person name="Larimer J."/>
            <person name="McCowan C."/>
            <person name="Murphy C."/>
            <person name="Pearson M."/>
            <person name="Poon T.W."/>
            <person name="Priest M."/>
            <person name="Roberts A."/>
            <person name="Saif S."/>
            <person name="Shea T."/>
            <person name="Sisk P."/>
            <person name="Sykes S."/>
            <person name="Wortman J."/>
            <person name="Nusbaum C."/>
            <person name="Birren B."/>
        </authorList>
    </citation>
    <scope>NUCLEOTIDE SEQUENCE [LARGE SCALE GENOMIC DNA]</scope>
    <source>
        <strain evidence="2 3">HGA0223</strain>
    </source>
</reference>
<dbReference type="RefSeq" id="WP_016473917.1">
    <property type="nucleotide sequence ID" value="NZ_KE150480.1"/>
</dbReference>
<evidence type="ECO:0000313" key="2">
    <source>
        <dbReference type="EMBL" id="EPE00818.1"/>
    </source>
</evidence>
<organism evidence="2 3">
    <name type="scientific">Sutterella wadsworthensis HGA0223</name>
    <dbReference type="NCBI Taxonomy" id="1203554"/>
    <lineage>
        <taxon>Bacteria</taxon>
        <taxon>Pseudomonadati</taxon>
        <taxon>Pseudomonadota</taxon>
        <taxon>Betaproteobacteria</taxon>
        <taxon>Burkholderiales</taxon>
        <taxon>Sutterellaceae</taxon>
        <taxon>Sutterella</taxon>
    </lineage>
</organism>
<keyword evidence="3" id="KW-1185">Reference proteome</keyword>
<dbReference type="Pfam" id="PF01609">
    <property type="entry name" value="DDE_Tnp_1"/>
    <property type="match status" value="1"/>
</dbReference>
<dbReference type="STRING" id="1203554.HMPREF1476_00545"/>
<protein>
    <recommendedName>
        <fullName evidence="1">Transposase IS4-like domain-containing protein</fullName>
    </recommendedName>
</protein>
<accession>S3C3J8</accession>
<dbReference type="GO" id="GO:0004803">
    <property type="term" value="F:transposase activity"/>
    <property type="evidence" value="ECO:0007669"/>
    <property type="project" value="InterPro"/>
</dbReference>
<dbReference type="HOGENOM" id="CLU_040014_0_0_4"/>
<dbReference type="PATRIC" id="fig|1203554.3.peg.527"/>
<dbReference type="Proteomes" id="UP000014400">
    <property type="component" value="Unassembled WGS sequence"/>
</dbReference>
<name>S3C3J8_9BURK</name>
<dbReference type="InterPro" id="IPR002559">
    <property type="entry name" value="Transposase_11"/>
</dbReference>
<evidence type="ECO:0000313" key="3">
    <source>
        <dbReference type="Proteomes" id="UP000014400"/>
    </source>
</evidence>
<comment type="caution">
    <text evidence="2">The sequence shown here is derived from an EMBL/GenBank/DDBJ whole genome shotgun (WGS) entry which is preliminary data.</text>
</comment>
<dbReference type="EMBL" id="ATCF01000009">
    <property type="protein sequence ID" value="EPE00818.1"/>
    <property type="molecule type" value="Genomic_DNA"/>
</dbReference>
<dbReference type="GO" id="GO:0006313">
    <property type="term" value="P:DNA transposition"/>
    <property type="evidence" value="ECO:0007669"/>
    <property type="project" value="InterPro"/>
</dbReference>
<dbReference type="eggNOG" id="COG5421">
    <property type="taxonomic scope" value="Bacteria"/>
</dbReference>
<sequence length="528" mass="60701">MTEKPDYILTFDRPKNTEIKKIGNNWYLYERFSKYDPTIKRSRKVSGRCLGKITPDGLIATKRRLTTAERPAAVLEETVEVGASLFMWKRTEDLRKRLQVHFPDQWQQIYVAALLRLLREPRFKRLQLHFENSILSHVFPKLSFTASDNAAMLRTLGKKCQAISSFMREDIDKKSEFILFDGHRLITSSKTLPFAELGYDSKQRYMPQINLLYIYSLDENRGAPVYYKQFIGSTPDVSAFADVLTESTLRHSDCTIIADKGFASESDFELLDSKNLKYVIPLRRGSRFVKSKLPLTPMSYENMFPFNGRAIQALKIAEAGFNVFVFFDAQLYANELADAVECGEKINNTNAVKLDSEMKRRAKGTPRLTNEELQALQPQDLMEIHSEIPEMGTVTIRTNRTDLNCMQVYRVYKQRQAIEQFFRTYGASLDFEASYMRTQATQEAWLFLNHLSSMMGMDCITDIAAMNEDKNISLEDLKQTLGKIMATRVQGEWLVAPVKRSVAKLLDKFDFNPSPELIEELLAEGTPN</sequence>